<evidence type="ECO:0000313" key="2">
    <source>
        <dbReference type="EMBL" id="EPQ04946.1"/>
    </source>
</evidence>
<gene>
    <name evidence="2" type="ORF">D623_10005471</name>
</gene>
<dbReference type="Proteomes" id="UP000052978">
    <property type="component" value="Unassembled WGS sequence"/>
</dbReference>
<feature type="region of interest" description="Disordered" evidence="1">
    <location>
        <begin position="46"/>
        <end position="83"/>
    </location>
</feature>
<feature type="compositionally biased region" description="Polar residues" evidence="1">
    <location>
        <begin position="74"/>
        <end position="83"/>
    </location>
</feature>
<accession>S7MLD7</accession>
<keyword evidence="3" id="KW-1185">Reference proteome</keyword>
<dbReference type="AlphaFoldDB" id="S7MLD7"/>
<proteinExistence type="predicted"/>
<dbReference type="EMBL" id="KE161692">
    <property type="protein sequence ID" value="EPQ04946.1"/>
    <property type="molecule type" value="Genomic_DNA"/>
</dbReference>
<reference evidence="2 3" key="1">
    <citation type="journal article" date="2013" name="Nat. Commun.">
        <title>Genome analysis reveals insights into physiology and longevity of the Brandt's bat Myotis brandtii.</title>
        <authorList>
            <person name="Seim I."/>
            <person name="Fang X."/>
            <person name="Xiong Z."/>
            <person name="Lobanov A.V."/>
            <person name="Huang Z."/>
            <person name="Ma S."/>
            <person name="Feng Y."/>
            <person name="Turanov A.A."/>
            <person name="Zhu Y."/>
            <person name="Lenz T.L."/>
            <person name="Gerashchenko M.V."/>
            <person name="Fan D."/>
            <person name="Hee Yim S."/>
            <person name="Yao X."/>
            <person name="Jordan D."/>
            <person name="Xiong Y."/>
            <person name="Ma Y."/>
            <person name="Lyapunov A.N."/>
            <person name="Chen G."/>
            <person name="Kulakova O.I."/>
            <person name="Sun Y."/>
            <person name="Lee S.G."/>
            <person name="Bronson R.T."/>
            <person name="Moskalev A.A."/>
            <person name="Sunyaev S.R."/>
            <person name="Zhang G."/>
            <person name="Krogh A."/>
            <person name="Wang J."/>
            <person name="Gladyshev V.N."/>
        </authorList>
    </citation>
    <scope>NUCLEOTIDE SEQUENCE [LARGE SCALE GENOMIC DNA]</scope>
</reference>
<organism evidence="2 3">
    <name type="scientific">Myotis brandtii</name>
    <name type="common">Brandt's bat</name>
    <dbReference type="NCBI Taxonomy" id="109478"/>
    <lineage>
        <taxon>Eukaryota</taxon>
        <taxon>Metazoa</taxon>
        <taxon>Chordata</taxon>
        <taxon>Craniata</taxon>
        <taxon>Vertebrata</taxon>
        <taxon>Euteleostomi</taxon>
        <taxon>Mammalia</taxon>
        <taxon>Eutheria</taxon>
        <taxon>Laurasiatheria</taxon>
        <taxon>Chiroptera</taxon>
        <taxon>Yangochiroptera</taxon>
        <taxon>Vespertilionidae</taxon>
        <taxon>Myotis</taxon>
    </lineage>
</organism>
<evidence type="ECO:0000313" key="3">
    <source>
        <dbReference type="Proteomes" id="UP000052978"/>
    </source>
</evidence>
<evidence type="ECO:0000256" key="1">
    <source>
        <dbReference type="SAM" id="MobiDB-lite"/>
    </source>
</evidence>
<name>S7MLD7_MYOBR</name>
<sequence>MGKNRVYFFLMNPKVGSEISLEGDTDILRLTIQGCVAAGPCDLGPGRPDAQSLNQMQPRKRGEDGVVAGCTGEQPASSEQESLTFISRIC</sequence>
<protein>
    <submittedName>
        <fullName evidence="2">Uncharacterized protein</fullName>
    </submittedName>
</protein>